<feature type="region of interest" description="Disordered" evidence="1">
    <location>
        <begin position="1"/>
        <end position="20"/>
    </location>
</feature>
<gene>
    <name evidence="2" type="ORF">BB934_36490</name>
</gene>
<feature type="compositionally biased region" description="Polar residues" evidence="1">
    <location>
        <begin position="9"/>
        <end position="20"/>
    </location>
</feature>
<dbReference type="KEGG" id="moc:BB934_36490"/>
<proteinExistence type="predicted"/>
<sequence>MFKIEGSSLDPSAGTSTHAANQHEDLKSLCFDTSALKRRITNQIILIQELSWEAQDTTSAKEALRTMQEALEGWCAHRDLILKLHASGKTG</sequence>
<dbReference type="EMBL" id="CP016618">
    <property type="protein sequence ID" value="ANY83736.1"/>
    <property type="molecule type" value="Genomic_DNA"/>
</dbReference>
<dbReference type="AlphaFoldDB" id="A0A1B2EUT8"/>
<organism evidence="2">
    <name type="scientific">Microvirga ossetica</name>
    <dbReference type="NCBI Taxonomy" id="1882682"/>
    <lineage>
        <taxon>Bacteria</taxon>
        <taxon>Pseudomonadati</taxon>
        <taxon>Pseudomonadota</taxon>
        <taxon>Alphaproteobacteria</taxon>
        <taxon>Hyphomicrobiales</taxon>
        <taxon>Methylobacteriaceae</taxon>
        <taxon>Microvirga</taxon>
    </lineage>
</organism>
<name>A0A1B2EUT8_9HYPH</name>
<geneLocation type="plasmid" evidence="2">
    <name>unnamed3</name>
</geneLocation>
<evidence type="ECO:0000256" key="1">
    <source>
        <dbReference type="SAM" id="MobiDB-lite"/>
    </source>
</evidence>
<dbReference type="OrthoDB" id="8020482at2"/>
<dbReference type="RefSeq" id="WP_099514718.1">
    <property type="nucleotide sequence ID" value="NZ_CP016618.1"/>
</dbReference>
<keyword evidence="2" id="KW-0614">Plasmid</keyword>
<protein>
    <submittedName>
        <fullName evidence="2">Uncharacterized protein</fullName>
    </submittedName>
</protein>
<accession>A0A1B2EUT8</accession>
<reference evidence="2" key="1">
    <citation type="submission" date="2016-07" db="EMBL/GenBank/DDBJ databases">
        <title>Microvirga ossetica sp. nov. a new species of rhizobia isolated from root nodules of the legume species Vicia alpestris Steven originated from North Ossetia region in the Caucasus.</title>
        <authorList>
            <person name="Safronova V.I."/>
            <person name="Kuznetsova I.G."/>
            <person name="Sazanova A.L."/>
            <person name="Belimov A."/>
            <person name="Andronov E."/>
            <person name="Osledkin Y.S."/>
            <person name="Onishchuk O.P."/>
            <person name="Kurchak O.N."/>
            <person name="Shaposhnikov A.I."/>
            <person name="Willems A."/>
            <person name="Tikhonovich I.A."/>
        </authorList>
    </citation>
    <scope>NUCLEOTIDE SEQUENCE [LARGE SCALE GENOMIC DNA]</scope>
    <source>
        <strain evidence="2">V5/3M</strain>
        <plasmid evidence="2">unnamed3</plasmid>
    </source>
</reference>
<evidence type="ECO:0000313" key="2">
    <source>
        <dbReference type="EMBL" id="ANY83736.1"/>
    </source>
</evidence>